<dbReference type="RefSeq" id="WP_218631835.1">
    <property type="nucleotide sequence ID" value="NZ_JAHVAH010000001.1"/>
</dbReference>
<feature type="transmembrane region" description="Helical" evidence="1">
    <location>
        <begin position="41"/>
        <end position="58"/>
    </location>
</feature>
<keyword evidence="1" id="KW-0472">Membrane</keyword>
<name>A0ABS6V2H7_9SPHN</name>
<gene>
    <name evidence="2" type="ORF">KTQ36_00465</name>
</gene>
<evidence type="ECO:0000256" key="1">
    <source>
        <dbReference type="SAM" id="Phobius"/>
    </source>
</evidence>
<accession>A0ABS6V2H7</accession>
<evidence type="ECO:0000313" key="3">
    <source>
        <dbReference type="Proteomes" id="UP000698028"/>
    </source>
</evidence>
<proteinExistence type="predicted"/>
<dbReference type="EMBL" id="JAHVAH010000001">
    <property type="protein sequence ID" value="MBW0143770.1"/>
    <property type="molecule type" value="Genomic_DNA"/>
</dbReference>
<keyword evidence="3" id="KW-1185">Reference proteome</keyword>
<evidence type="ECO:0000313" key="2">
    <source>
        <dbReference type="EMBL" id="MBW0143770.1"/>
    </source>
</evidence>
<sequence>MTKSINQWRIYLWTALAALLALPAIAMMAGAEGVAWGPGDFLIMTVLLGLLGLGIEFVSRVSKSARGKAVGIGVAVLAFLWLWAELAVGVFTNLGS</sequence>
<keyword evidence="1" id="KW-1133">Transmembrane helix</keyword>
<protein>
    <submittedName>
        <fullName evidence="2">Uncharacterized protein</fullName>
    </submittedName>
</protein>
<reference evidence="2 3" key="1">
    <citation type="submission" date="2021-07" db="EMBL/GenBank/DDBJ databases">
        <title>The draft genome sequence of Sphingomicrobium sp. B8.</title>
        <authorList>
            <person name="Mu L."/>
        </authorList>
    </citation>
    <scope>NUCLEOTIDE SEQUENCE [LARGE SCALE GENOMIC DNA]</scope>
    <source>
        <strain evidence="2 3">B8</strain>
    </source>
</reference>
<feature type="transmembrane region" description="Helical" evidence="1">
    <location>
        <begin position="70"/>
        <end position="91"/>
    </location>
</feature>
<dbReference type="Proteomes" id="UP000698028">
    <property type="component" value="Unassembled WGS sequence"/>
</dbReference>
<keyword evidence="1" id="KW-0812">Transmembrane</keyword>
<organism evidence="2 3">
    <name type="scientific">Sphingomicrobium clamense</name>
    <dbReference type="NCBI Taxonomy" id="2851013"/>
    <lineage>
        <taxon>Bacteria</taxon>
        <taxon>Pseudomonadati</taxon>
        <taxon>Pseudomonadota</taxon>
        <taxon>Alphaproteobacteria</taxon>
        <taxon>Sphingomonadales</taxon>
        <taxon>Sphingomonadaceae</taxon>
        <taxon>Sphingomicrobium</taxon>
    </lineage>
</organism>
<comment type="caution">
    <text evidence="2">The sequence shown here is derived from an EMBL/GenBank/DDBJ whole genome shotgun (WGS) entry which is preliminary data.</text>
</comment>